<protein>
    <submittedName>
        <fullName evidence="3">Uncharacterized protein</fullName>
    </submittedName>
</protein>
<evidence type="ECO:0000313" key="4">
    <source>
        <dbReference type="Proteomes" id="UP000215453"/>
    </source>
</evidence>
<feature type="compositionally biased region" description="Pro residues" evidence="2">
    <location>
        <begin position="101"/>
        <end position="113"/>
    </location>
</feature>
<organism evidence="3 4">
    <name type="scientific">Zymoseptoria tritici ST99CH_1A5</name>
    <dbReference type="NCBI Taxonomy" id="1276529"/>
    <lineage>
        <taxon>Eukaryota</taxon>
        <taxon>Fungi</taxon>
        <taxon>Dikarya</taxon>
        <taxon>Ascomycota</taxon>
        <taxon>Pezizomycotina</taxon>
        <taxon>Dothideomycetes</taxon>
        <taxon>Dothideomycetidae</taxon>
        <taxon>Mycosphaerellales</taxon>
        <taxon>Mycosphaerellaceae</taxon>
        <taxon>Zymoseptoria</taxon>
    </lineage>
</organism>
<dbReference type="Proteomes" id="UP000215453">
    <property type="component" value="Chromosome 9"/>
</dbReference>
<evidence type="ECO:0000313" key="3">
    <source>
        <dbReference type="EMBL" id="SMY27749.1"/>
    </source>
</evidence>
<feature type="region of interest" description="Disordered" evidence="2">
    <location>
        <begin position="235"/>
        <end position="303"/>
    </location>
</feature>
<sequence>MASDLSAQKLDAGLKRIDEIEQELAAELTTAEEEVSAARDALAQATAKLSQVRENHQAITERRSSITEFRALPRYLRRDQSQTEELLRPIAGYELESADDSPPPPKAPSPSPAPVSKKRKAKRDPAPAAAAAAPASKRSKRAPEYLPACPTIVKTDEGTWVELRCSVCNGNTEPQKGQFYKGPAGLQKHLQTNHQQKVTRADVIVRCMHRAVSDGEVEKIESGEVEVERVVGVGQGKATSGRKGKAAGGGGKSRVAVPEEEEEAEGMEAEAEVEGGAVAEREEEEEEEEFVRPSDSVPDTEEKRLRLELFRQLQAPSFTPRD</sequence>
<keyword evidence="1" id="KW-0175">Coiled coil</keyword>
<feature type="compositionally biased region" description="Low complexity" evidence="2">
    <location>
        <begin position="126"/>
        <end position="136"/>
    </location>
</feature>
<accession>A0A1Y6LVW0</accession>
<name>A0A1Y6LVW0_ZYMTR</name>
<feature type="compositionally biased region" description="Acidic residues" evidence="2">
    <location>
        <begin position="258"/>
        <end position="273"/>
    </location>
</feature>
<feature type="compositionally biased region" description="Basic and acidic residues" evidence="2">
    <location>
        <begin position="76"/>
        <end position="87"/>
    </location>
</feature>
<gene>
    <name evidence="3" type="ORF">ZT1A5_G9194</name>
</gene>
<proteinExistence type="predicted"/>
<dbReference type="AlphaFoldDB" id="A0A1Y6LVW0"/>
<feature type="region of interest" description="Disordered" evidence="2">
    <location>
        <begin position="70"/>
        <end position="146"/>
    </location>
</feature>
<evidence type="ECO:0000256" key="1">
    <source>
        <dbReference type="SAM" id="Coils"/>
    </source>
</evidence>
<evidence type="ECO:0000256" key="2">
    <source>
        <dbReference type="SAM" id="MobiDB-lite"/>
    </source>
</evidence>
<feature type="coiled-coil region" evidence="1">
    <location>
        <begin position="14"/>
        <end position="62"/>
    </location>
</feature>
<reference evidence="3 4" key="1">
    <citation type="submission" date="2016-10" db="EMBL/GenBank/DDBJ databases">
        <authorList>
            <person name="Varghese N."/>
        </authorList>
    </citation>
    <scope>NUCLEOTIDE SEQUENCE [LARGE SCALE GENOMIC DNA]</scope>
</reference>
<dbReference type="EMBL" id="LT882684">
    <property type="protein sequence ID" value="SMY27749.1"/>
    <property type="molecule type" value="Genomic_DNA"/>
</dbReference>